<name>A0A367EVY7_9ACTN</name>
<organism evidence="3 4">
    <name type="scientific">Sphaerisporangium album</name>
    <dbReference type="NCBI Taxonomy" id="509200"/>
    <lineage>
        <taxon>Bacteria</taxon>
        <taxon>Bacillati</taxon>
        <taxon>Actinomycetota</taxon>
        <taxon>Actinomycetes</taxon>
        <taxon>Streptosporangiales</taxon>
        <taxon>Streptosporangiaceae</taxon>
        <taxon>Sphaerisporangium</taxon>
    </lineage>
</organism>
<sequence length="97" mass="10727">MFRHVVLFTWIADATEEQKATVEASLKELPGVIPEIRAYNIGGDAGVNPGNYEFAVVADFDSVDGYVVYRDHPAHRAVIDDTITPIVANRVAVQYSY</sequence>
<dbReference type="RefSeq" id="WP_114033337.1">
    <property type="nucleotide sequence ID" value="NZ_QOIL01000029.1"/>
</dbReference>
<comment type="subunit">
    <text evidence="1">Homodimer.</text>
</comment>
<evidence type="ECO:0000313" key="3">
    <source>
        <dbReference type="EMBL" id="RCG21859.1"/>
    </source>
</evidence>
<evidence type="ECO:0000256" key="1">
    <source>
        <dbReference type="ARBA" id="ARBA00011738"/>
    </source>
</evidence>
<dbReference type="Proteomes" id="UP000253094">
    <property type="component" value="Unassembled WGS sequence"/>
</dbReference>
<evidence type="ECO:0000259" key="2">
    <source>
        <dbReference type="PROSITE" id="PS51502"/>
    </source>
</evidence>
<dbReference type="OrthoDB" id="6637496at2"/>
<proteinExistence type="predicted"/>
<dbReference type="SUPFAM" id="SSF54909">
    <property type="entry name" value="Dimeric alpha+beta barrel"/>
    <property type="match status" value="1"/>
</dbReference>
<evidence type="ECO:0000313" key="4">
    <source>
        <dbReference type="Proteomes" id="UP000253094"/>
    </source>
</evidence>
<dbReference type="SMART" id="SM00886">
    <property type="entry name" value="Dabb"/>
    <property type="match status" value="1"/>
</dbReference>
<dbReference type="AlphaFoldDB" id="A0A367EVY7"/>
<feature type="domain" description="Stress-response A/B barrel" evidence="2">
    <location>
        <begin position="2"/>
        <end position="95"/>
    </location>
</feature>
<dbReference type="Gene3D" id="3.30.70.100">
    <property type="match status" value="1"/>
</dbReference>
<dbReference type="PANTHER" id="PTHR33178:SF10">
    <property type="entry name" value="STRESS-RESPONSE A_B BARREL DOMAIN-CONTAINING PROTEIN"/>
    <property type="match status" value="1"/>
</dbReference>
<protein>
    <submittedName>
        <fullName evidence="3">Dabb family protein</fullName>
    </submittedName>
</protein>
<dbReference type="InterPro" id="IPR011008">
    <property type="entry name" value="Dimeric_a/b-barrel"/>
</dbReference>
<dbReference type="InterPro" id="IPR013097">
    <property type="entry name" value="Dabb"/>
</dbReference>
<comment type="caution">
    <text evidence="3">The sequence shown here is derived from an EMBL/GenBank/DDBJ whole genome shotgun (WGS) entry which is preliminary data.</text>
</comment>
<dbReference type="PANTHER" id="PTHR33178">
    <property type="match status" value="1"/>
</dbReference>
<dbReference type="Pfam" id="PF07876">
    <property type="entry name" value="Dabb"/>
    <property type="match status" value="1"/>
</dbReference>
<keyword evidence="4" id="KW-1185">Reference proteome</keyword>
<dbReference type="EMBL" id="QOIL01000029">
    <property type="protein sequence ID" value="RCG21859.1"/>
    <property type="molecule type" value="Genomic_DNA"/>
</dbReference>
<dbReference type="InterPro" id="IPR044662">
    <property type="entry name" value="HS1/DABB1-like"/>
</dbReference>
<reference evidence="3 4" key="1">
    <citation type="submission" date="2018-06" db="EMBL/GenBank/DDBJ databases">
        <title>Sphaerisporangium craniellae sp. nov., isolated from a marine sponge in the South China Sea.</title>
        <authorList>
            <person name="Li L."/>
        </authorList>
    </citation>
    <scope>NUCLEOTIDE SEQUENCE [LARGE SCALE GENOMIC DNA]</scope>
    <source>
        <strain evidence="3 4">CCTCC AA 208026</strain>
    </source>
</reference>
<accession>A0A367EVY7</accession>
<dbReference type="PROSITE" id="PS51502">
    <property type="entry name" value="S_R_A_B_BARREL"/>
    <property type="match status" value="1"/>
</dbReference>
<gene>
    <name evidence="3" type="ORF">DQ384_35865</name>
</gene>